<dbReference type="Proteomes" id="UP001187471">
    <property type="component" value="Unassembled WGS sequence"/>
</dbReference>
<organism evidence="1 2">
    <name type="scientific">Escallonia rubra</name>
    <dbReference type="NCBI Taxonomy" id="112253"/>
    <lineage>
        <taxon>Eukaryota</taxon>
        <taxon>Viridiplantae</taxon>
        <taxon>Streptophyta</taxon>
        <taxon>Embryophyta</taxon>
        <taxon>Tracheophyta</taxon>
        <taxon>Spermatophyta</taxon>
        <taxon>Magnoliopsida</taxon>
        <taxon>eudicotyledons</taxon>
        <taxon>Gunneridae</taxon>
        <taxon>Pentapetalae</taxon>
        <taxon>asterids</taxon>
        <taxon>campanulids</taxon>
        <taxon>Escalloniales</taxon>
        <taxon>Escalloniaceae</taxon>
        <taxon>Escallonia</taxon>
    </lineage>
</organism>
<evidence type="ECO:0000313" key="2">
    <source>
        <dbReference type="Proteomes" id="UP001187471"/>
    </source>
</evidence>
<keyword evidence="2" id="KW-1185">Reference proteome</keyword>
<comment type="caution">
    <text evidence="1">The sequence shown here is derived from an EMBL/GenBank/DDBJ whole genome shotgun (WGS) entry which is preliminary data.</text>
</comment>
<gene>
    <name evidence="1" type="ORF">RJ640_002819</name>
</gene>
<dbReference type="InterPro" id="IPR032675">
    <property type="entry name" value="LRR_dom_sf"/>
</dbReference>
<protein>
    <submittedName>
        <fullName evidence="1">Uncharacterized protein</fullName>
    </submittedName>
</protein>
<dbReference type="AlphaFoldDB" id="A0AA88U1S0"/>
<dbReference type="Gene3D" id="3.80.10.10">
    <property type="entry name" value="Ribonuclease Inhibitor"/>
    <property type="match status" value="1"/>
</dbReference>
<dbReference type="SUPFAM" id="SSF52058">
    <property type="entry name" value="L domain-like"/>
    <property type="match status" value="1"/>
</dbReference>
<feature type="non-terminal residue" evidence="1">
    <location>
        <position position="71"/>
    </location>
</feature>
<dbReference type="Pfam" id="PF00560">
    <property type="entry name" value="LRR_1"/>
    <property type="match status" value="1"/>
</dbReference>
<dbReference type="PANTHER" id="PTHR48065">
    <property type="entry name" value="OS10G0469600 PROTEIN"/>
    <property type="match status" value="1"/>
</dbReference>
<proteinExistence type="predicted"/>
<dbReference type="EMBL" id="JAVXUO010002967">
    <property type="protein sequence ID" value="KAK2967964.1"/>
    <property type="molecule type" value="Genomic_DNA"/>
</dbReference>
<sequence>MGLLGTIPPSMRNLSFLVSLDLRGNNFSGGIPKEMAHLRRIKYINLNFNDLRGGATHFCKLDSHDIAPPAK</sequence>
<accession>A0AA88U1S0</accession>
<dbReference type="PANTHER" id="PTHR48065:SF11">
    <property type="entry name" value="OS11G0213300 PROTEIN"/>
    <property type="match status" value="1"/>
</dbReference>
<evidence type="ECO:0000313" key="1">
    <source>
        <dbReference type="EMBL" id="KAK2967964.1"/>
    </source>
</evidence>
<name>A0AA88U1S0_9ASTE</name>
<reference evidence="1" key="1">
    <citation type="submission" date="2022-12" db="EMBL/GenBank/DDBJ databases">
        <title>Draft genome assemblies for two species of Escallonia (Escalloniales).</title>
        <authorList>
            <person name="Chanderbali A."/>
            <person name="Dervinis C."/>
            <person name="Anghel I."/>
            <person name="Soltis D."/>
            <person name="Soltis P."/>
            <person name="Zapata F."/>
        </authorList>
    </citation>
    <scope>NUCLEOTIDE SEQUENCE</scope>
    <source>
        <strain evidence="1">UCBG92.1500</strain>
        <tissue evidence="1">Leaf</tissue>
    </source>
</reference>
<dbReference type="InterPro" id="IPR001611">
    <property type="entry name" value="Leu-rich_rpt"/>
</dbReference>